<dbReference type="SUPFAM" id="SSF56726">
    <property type="entry name" value="DNA topoisomerase IV, alpha subunit"/>
    <property type="match status" value="1"/>
</dbReference>
<dbReference type="Proteomes" id="UP001497472">
    <property type="component" value="Unassembled WGS sequence"/>
</dbReference>
<evidence type="ECO:0000256" key="12">
    <source>
        <dbReference type="PROSITE-ProRule" id="PRU01385"/>
    </source>
</evidence>
<evidence type="ECO:0000256" key="1">
    <source>
        <dbReference type="ARBA" id="ARBA00000185"/>
    </source>
</evidence>
<feature type="domain" description="Topoisomerase 6 subunit A/Spo11 TOPRIM" evidence="14">
    <location>
        <begin position="257"/>
        <end position="428"/>
    </location>
</feature>
<dbReference type="EC" id="5.6.2.2" evidence="5"/>
<feature type="active site" description="O-(5'-phospho-DNA)-tyrosine intermediate" evidence="12">
    <location>
        <position position="177"/>
    </location>
</feature>
<dbReference type="GO" id="GO:0003918">
    <property type="term" value="F:DNA topoisomerase type II (double strand cut, ATP-hydrolyzing) activity"/>
    <property type="evidence" value="ECO:0007669"/>
    <property type="project" value="UniProtKB-UniRule"/>
</dbReference>
<dbReference type="AlphaFoldDB" id="A0AAV1JMI1"/>
<comment type="cofactor">
    <cofactor evidence="2">
        <name>Mg(2+)</name>
        <dbReference type="ChEBI" id="CHEBI:18420"/>
    </cofactor>
</comment>
<dbReference type="CDD" id="cd00223">
    <property type="entry name" value="TOPRIM_TopoIIB_SPO"/>
    <property type="match status" value="1"/>
</dbReference>
<keyword evidence="9 12" id="KW-0238">DNA-binding</keyword>
<dbReference type="Gene3D" id="1.10.10.10">
    <property type="entry name" value="Winged helix-like DNA-binding domain superfamily/Winged helix DNA-binding domain"/>
    <property type="match status" value="1"/>
</dbReference>
<evidence type="ECO:0000256" key="2">
    <source>
        <dbReference type="ARBA" id="ARBA00001946"/>
    </source>
</evidence>
<evidence type="ECO:0000256" key="5">
    <source>
        <dbReference type="ARBA" id="ARBA00012895"/>
    </source>
</evidence>
<feature type="domain" description="Spo11/DNA topoisomerase VI subunit A N-terminal" evidence="13">
    <location>
        <begin position="149"/>
        <end position="209"/>
    </location>
</feature>
<evidence type="ECO:0000259" key="14">
    <source>
        <dbReference type="Pfam" id="PF21180"/>
    </source>
</evidence>
<protein>
    <recommendedName>
        <fullName evidence="5">DNA topoisomerase (ATP-hydrolyzing)</fullName>
        <ecNumber evidence="5">5.6.2.2</ecNumber>
    </recommendedName>
</protein>
<evidence type="ECO:0000256" key="3">
    <source>
        <dbReference type="ARBA" id="ARBA00004123"/>
    </source>
</evidence>
<evidence type="ECO:0000256" key="9">
    <source>
        <dbReference type="ARBA" id="ARBA00023125"/>
    </source>
</evidence>
<dbReference type="GO" id="GO:0007131">
    <property type="term" value="P:reciprocal meiotic recombination"/>
    <property type="evidence" value="ECO:0007669"/>
    <property type="project" value="TreeGrafter"/>
</dbReference>
<dbReference type="InterPro" id="IPR036388">
    <property type="entry name" value="WH-like_DNA-bd_sf"/>
</dbReference>
<dbReference type="GO" id="GO:0000706">
    <property type="term" value="P:meiotic DNA double-strand break processing"/>
    <property type="evidence" value="ECO:0007669"/>
    <property type="project" value="TreeGrafter"/>
</dbReference>
<sequence length="435" mass="48333">MELMNGNLFKLVHLSNGASPQDPQLKAAIDKLYYNKGMHQTCNALLPERKLDFSEVNLLLKQSPEELDKTPDVLIKEILEARKVIQKKIESLLDNINASADKGEVPKLVIRNQKLWSNCIYDLDRVTLKNVGNAKTTTIRYSNATDKSRFNTIVFVLSRVHELLAKSLTVTRRELYYQNLARFRNQGEVDIGVRDVCCLLETPPWDLGIVATAKGLIAGPLQIVNRDGTVVDCMTNGGTLIPQDIIGIRELKSSAKFILVVEKDAVFQKLLDEGALTRLHPVIIITGKGYPDVCTRQLLCRLVSELNLKPLALVDADPHGYEIFLTYKYGSLAQSHLSSSLACPKLVLLGARIQDVMTLAPKTSRLALNSLDRRKLTNLLKRPYLDTNIGALIKEELLRMLNGGIKAEIESLASSASALCDSYLPSKIIQGEYLG</sequence>
<name>A0AAV1JMI1_9NEOP</name>
<reference evidence="15 16" key="1">
    <citation type="submission" date="2023-11" db="EMBL/GenBank/DDBJ databases">
        <authorList>
            <person name="Okamura Y."/>
        </authorList>
    </citation>
    <scope>NUCLEOTIDE SEQUENCE [LARGE SCALE GENOMIC DNA]</scope>
</reference>
<dbReference type="GO" id="GO:0005524">
    <property type="term" value="F:ATP binding"/>
    <property type="evidence" value="ECO:0007669"/>
    <property type="project" value="InterPro"/>
</dbReference>
<dbReference type="EMBL" id="CAVLEF010000040">
    <property type="protein sequence ID" value="CAK1549754.1"/>
    <property type="molecule type" value="Genomic_DNA"/>
</dbReference>
<dbReference type="Pfam" id="PF21180">
    <property type="entry name" value="TOP6A-Spo11_Toprim"/>
    <property type="match status" value="1"/>
</dbReference>
<evidence type="ECO:0000259" key="13">
    <source>
        <dbReference type="Pfam" id="PF04406"/>
    </source>
</evidence>
<dbReference type="InterPro" id="IPR013048">
    <property type="entry name" value="Meiotic_Spo11"/>
</dbReference>
<evidence type="ECO:0000256" key="6">
    <source>
        <dbReference type="ARBA" id="ARBA00022723"/>
    </source>
</evidence>
<comment type="subcellular location">
    <subcellularLocation>
        <location evidence="3">Nucleus</location>
    </subcellularLocation>
</comment>
<evidence type="ECO:0000256" key="11">
    <source>
        <dbReference type="ARBA" id="ARBA00023242"/>
    </source>
</evidence>
<dbReference type="PRINTS" id="PR01550">
    <property type="entry name" value="TOP6AFAMILY"/>
</dbReference>
<dbReference type="InterPro" id="IPR036078">
    <property type="entry name" value="Spo11/TopoVI_A_sf"/>
</dbReference>
<gene>
    <name evidence="15" type="ORF">LNINA_LOCUS9029</name>
</gene>
<dbReference type="Gene3D" id="3.40.1360.10">
    <property type="match status" value="1"/>
</dbReference>
<comment type="caution">
    <text evidence="15">The sequence shown here is derived from an EMBL/GenBank/DDBJ whole genome shotgun (WGS) entry which is preliminary data.</text>
</comment>
<evidence type="ECO:0000256" key="7">
    <source>
        <dbReference type="ARBA" id="ARBA00022842"/>
    </source>
</evidence>
<dbReference type="PANTHER" id="PTHR10848:SF0">
    <property type="entry name" value="MEIOTIC RECOMBINATION PROTEIN SPO11"/>
    <property type="match status" value="1"/>
</dbReference>
<keyword evidence="16" id="KW-1185">Reference proteome</keyword>
<dbReference type="GO" id="GO:0000228">
    <property type="term" value="C:nuclear chromosome"/>
    <property type="evidence" value="ECO:0007669"/>
    <property type="project" value="TreeGrafter"/>
</dbReference>
<evidence type="ECO:0000313" key="16">
    <source>
        <dbReference type="Proteomes" id="UP001497472"/>
    </source>
</evidence>
<dbReference type="PANTHER" id="PTHR10848">
    <property type="entry name" value="MEIOTIC RECOMBINATION PROTEIN SPO11"/>
    <property type="match status" value="1"/>
</dbReference>
<proteinExistence type="inferred from homology"/>
<keyword evidence="8 12" id="KW-0799">Topoisomerase</keyword>
<keyword evidence="10 12" id="KW-0413">Isomerase</keyword>
<dbReference type="InterPro" id="IPR002815">
    <property type="entry name" value="Spo11/TopoVI_A"/>
</dbReference>
<organism evidence="15 16">
    <name type="scientific">Leptosia nina</name>
    <dbReference type="NCBI Taxonomy" id="320188"/>
    <lineage>
        <taxon>Eukaryota</taxon>
        <taxon>Metazoa</taxon>
        <taxon>Ecdysozoa</taxon>
        <taxon>Arthropoda</taxon>
        <taxon>Hexapoda</taxon>
        <taxon>Insecta</taxon>
        <taxon>Pterygota</taxon>
        <taxon>Neoptera</taxon>
        <taxon>Endopterygota</taxon>
        <taxon>Lepidoptera</taxon>
        <taxon>Glossata</taxon>
        <taxon>Ditrysia</taxon>
        <taxon>Papilionoidea</taxon>
        <taxon>Pieridae</taxon>
        <taxon>Pierinae</taxon>
        <taxon>Leptosia</taxon>
    </lineage>
</organism>
<dbReference type="InterPro" id="IPR013049">
    <property type="entry name" value="Spo11/TopoVI_A_N"/>
</dbReference>
<dbReference type="PROSITE" id="PS52041">
    <property type="entry name" value="TOPO_IIB"/>
    <property type="match status" value="1"/>
</dbReference>
<comment type="catalytic activity">
    <reaction evidence="1 12">
        <text>ATP-dependent breakage, passage and rejoining of double-stranded DNA.</text>
        <dbReference type="EC" id="5.6.2.2"/>
    </reaction>
</comment>
<evidence type="ECO:0000313" key="15">
    <source>
        <dbReference type="EMBL" id="CAK1549754.1"/>
    </source>
</evidence>
<evidence type="ECO:0000256" key="10">
    <source>
        <dbReference type="ARBA" id="ARBA00023235"/>
    </source>
</evidence>
<keyword evidence="7" id="KW-0460">Magnesium</keyword>
<keyword evidence="11" id="KW-0539">Nucleus</keyword>
<dbReference type="GO" id="GO:0042138">
    <property type="term" value="P:meiotic DNA double-strand break formation"/>
    <property type="evidence" value="ECO:0007669"/>
    <property type="project" value="InterPro"/>
</dbReference>
<dbReference type="PRINTS" id="PR01551">
    <property type="entry name" value="SPO11HOMOLOG"/>
</dbReference>
<dbReference type="GO" id="GO:0003677">
    <property type="term" value="F:DNA binding"/>
    <property type="evidence" value="ECO:0007669"/>
    <property type="project" value="UniProtKB-UniRule"/>
</dbReference>
<evidence type="ECO:0000256" key="4">
    <source>
        <dbReference type="ARBA" id="ARBA00006559"/>
    </source>
</evidence>
<accession>A0AAV1JMI1</accession>
<dbReference type="InterPro" id="IPR034136">
    <property type="entry name" value="TOPRIM_Topo6A/Spo11"/>
</dbReference>
<keyword evidence="6" id="KW-0479">Metal-binding</keyword>
<comment type="similarity">
    <text evidence="4 12">Belongs to the TOP6A family.</text>
</comment>
<dbReference type="Pfam" id="PF04406">
    <property type="entry name" value="TP6A_N"/>
    <property type="match status" value="1"/>
</dbReference>
<evidence type="ECO:0000256" key="8">
    <source>
        <dbReference type="ARBA" id="ARBA00023029"/>
    </source>
</evidence>
<dbReference type="GO" id="GO:0046872">
    <property type="term" value="F:metal ion binding"/>
    <property type="evidence" value="ECO:0007669"/>
    <property type="project" value="UniProtKB-KW"/>
</dbReference>